<gene>
    <name evidence="1" type="ORF">PPYR_10513</name>
</gene>
<keyword evidence="2" id="KW-1185">Reference proteome</keyword>
<proteinExistence type="predicted"/>
<dbReference type="InParanoid" id="A0A5N4AGG8"/>
<reference evidence="1 2" key="1">
    <citation type="journal article" date="2018" name="Elife">
        <title>Firefly genomes illuminate parallel origins of bioluminescence in beetles.</title>
        <authorList>
            <person name="Fallon T.R."/>
            <person name="Lower S.E."/>
            <person name="Chang C.H."/>
            <person name="Bessho-Uehara M."/>
            <person name="Martin G.J."/>
            <person name="Bewick A.J."/>
            <person name="Behringer M."/>
            <person name="Debat H.J."/>
            <person name="Wong I."/>
            <person name="Day J.C."/>
            <person name="Suvorov A."/>
            <person name="Silva C.J."/>
            <person name="Stanger-Hall K.F."/>
            <person name="Hall D.W."/>
            <person name="Schmitz R.J."/>
            <person name="Nelson D.R."/>
            <person name="Lewis S.M."/>
            <person name="Shigenobu S."/>
            <person name="Bybee S.M."/>
            <person name="Larracuente A.M."/>
            <person name="Oba Y."/>
            <person name="Weng J.K."/>
        </authorList>
    </citation>
    <scope>NUCLEOTIDE SEQUENCE [LARGE SCALE GENOMIC DNA]</scope>
    <source>
        <strain evidence="1">1611_PpyrPB1</strain>
        <tissue evidence="1">Whole body</tissue>
    </source>
</reference>
<comment type="caution">
    <text evidence="1">The sequence shown here is derived from an EMBL/GenBank/DDBJ whole genome shotgun (WGS) entry which is preliminary data.</text>
</comment>
<evidence type="ECO:0000313" key="1">
    <source>
        <dbReference type="EMBL" id="KAB0796452.1"/>
    </source>
</evidence>
<dbReference type="Proteomes" id="UP000327044">
    <property type="component" value="Unassembled WGS sequence"/>
</dbReference>
<protein>
    <submittedName>
        <fullName evidence="1">Uncharacterized protein</fullName>
    </submittedName>
</protein>
<accession>A0A5N4AGG8</accession>
<sequence>MAATESVGLRVAVNQCIIVLCDEIIDLIRREQNKKRRMWVRKWIARRSTYGFSSMLLKELSEEDLGEYRNCMRMSKEAFDILLAKISPFITTCDTIMRDAIPAKIKLEITLTYLATGNSFRTLQRSLYYDLCLVLQIDVKKMMLMVGIHACLNMKAMVMLSAL</sequence>
<dbReference type="AlphaFoldDB" id="A0A5N4AGG8"/>
<evidence type="ECO:0000313" key="2">
    <source>
        <dbReference type="Proteomes" id="UP000327044"/>
    </source>
</evidence>
<organism evidence="1 2">
    <name type="scientific">Photinus pyralis</name>
    <name type="common">Common eastern firefly</name>
    <name type="synonym">Lampyris pyralis</name>
    <dbReference type="NCBI Taxonomy" id="7054"/>
    <lineage>
        <taxon>Eukaryota</taxon>
        <taxon>Metazoa</taxon>
        <taxon>Ecdysozoa</taxon>
        <taxon>Arthropoda</taxon>
        <taxon>Hexapoda</taxon>
        <taxon>Insecta</taxon>
        <taxon>Pterygota</taxon>
        <taxon>Neoptera</taxon>
        <taxon>Endopterygota</taxon>
        <taxon>Coleoptera</taxon>
        <taxon>Polyphaga</taxon>
        <taxon>Elateriformia</taxon>
        <taxon>Elateroidea</taxon>
        <taxon>Lampyridae</taxon>
        <taxon>Lampyrinae</taxon>
        <taxon>Photinus</taxon>
    </lineage>
</organism>
<name>A0A5N4AGG8_PHOPY</name>
<dbReference type="EMBL" id="VVIM01000007">
    <property type="protein sequence ID" value="KAB0796452.1"/>
    <property type="molecule type" value="Genomic_DNA"/>
</dbReference>